<feature type="compositionally biased region" description="Low complexity" evidence="2">
    <location>
        <begin position="147"/>
        <end position="193"/>
    </location>
</feature>
<reference evidence="3" key="1">
    <citation type="submission" date="2020-11" db="EMBL/GenBank/DDBJ databases">
        <authorList>
            <person name="Tran Van P."/>
        </authorList>
    </citation>
    <scope>NUCLEOTIDE SEQUENCE</scope>
</reference>
<gene>
    <name evidence="3" type="ORF">TCEB3V08_LOCUS3913</name>
</gene>
<name>A0A7R9GUC1_TIMCR</name>
<feature type="coiled-coil region" evidence="1">
    <location>
        <begin position="584"/>
        <end position="618"/>
    </location>
</feature>
<sequence length="868" mass="93516">MLVTLTTFHGAIVNPFKRKGALVFLVPDSGGSPGMDCLPLQRSPGPFHYLIHEQAKSLVALQCGVSSHSLINPLPGHPSPWDNGVIRPYCREQELREASRSPAGPGNGNQGYGSAASWPRNSSRTAAPWWRGTVPASSTNSNTSPKSGGDTSGTSSAGSSAVQDSGFSTETSSSSKDPSHTSSTTSATPVAAPRLGSPKSVVAAPTPQGVPSALNEAEDELWNLLDVIHRKGTRLRDEVEHLQQRLQVSEQREVRRRSLDGSDLQHHDHHHQPDQRPGSRRGLLGGDRRCDSLDEEEIRGLRRERDLLLDKVAEMEAETLASSLVKSKGPKTLQVSGLIFSEARPGGWGFIQCVDPERMKTSELQSELRSLVAAKRDLEEQLRATVSQKSELNSRIHDLHLQFVTSKQVPGSNNNPSDQTPGTGRGLGFSPMRRLSDERKQLQRSTQTSPAHSPTLRSDPDAGVGTRSPRGGVSVKKPLGTLNRIVGESVPDSGNVFAKNTLRTQSGEIPLATSVNIGTLDGADLALAILKKPLGALDGIVSSPSCLRRNSRGVVPDPQKVSAILQEFNPVELQRHLITTVVDKQALEKRLEKTEQSQADLSDQLDKLEEKSIELEGTRARVRVLERIQYRAASEEEDILPMIPPEASTNLVIPLIALPMPIDDIASTTHDDTVHHSSSTESAHDHTDTVETKKAPEPPLSPRRRPSKIPLPPSSKGTKPPTGRIGTPSRCRPDSSNSVSLNSGNKSSNKSKTDSLKTRNNSLSGVGSRTRDSLSAGGKSSLGKQRSNSDSLSSSSRPSLSSNKSLKGSLSSVSGRKTPHHQAARRAGNVTANTRGGLIEPDEQGSKVRSNKLSFWSNWLKILDNTPS</sequence>
<feature type="coiled-coil region" evidence="1">
    <location>
        <begin position="361"/>
        <end position="395"/>
    </location>
</feature>
<proteinExistence type="predicted"/>
<feature type="compositionally biased region" description="Polar residues" evidence="2">
    <location>
        <begin position="135"/>
        <end position="146"/>
    </location>
</feature>
<feature type="compositionally biased region" description="Polar residues" evidence="2">
    <location>
        <begin position="443"/>
        <end position="456"/>
    </location>
</feature>
<dbReference type="AlphaFoldDB" id="A0A7R9GUC1"/>
<organism evidence="3">
    <name type="scientific">Timema cristinae</name>
    <name type="common">Walking stick</name>
    <dbReference type="NCBI Taxonomy" id="61476"/>
    <lineage>
        <taxon>Eukaryota</taxon>
        <taxon>Metazoa</taxon>
        <taxon>Ecdysozoa</taxon>
        <taxon>Arthropoda</taxon>
        <taxon>Hexapoda</taxon>
        <taxon>Insecta</taxon>
        <taxon>Pterygota</taxon>
        <taxon>Neoptera</taxon>
        <taxon>Polyneoptera</taxon>
        <taxon>Phasmatodea</taxon>
        <taxon>Timematodea</taxon>
        <taxon>Timematoidea</taxon>
        <taxon>Timematidae</taxon>
        <taxon>Timema</taxon>
    </lineage>
</organism>
<feature type="compositionally biased region" description="Basic and acidic residues" evidence="2">
    <location>
        <begin position="250"/>
        <end position="274"/>
    </location>
</feature>
<feature type="region of interest" description="Disordered" evidence="2">
    <location>
        <begin position="667"/>
        <end position="847"/>
    </location>
</feature>
<keyword evidence="1" id="KW-0175">Coiled coil</keyword>
<dbReference type="EMBL" id="OC317468">
    <property type="protein sequence ID" value="CAD7397076.1"/>
    <property type="molecule type" value="Genomic_DNA"/>
</dbReference>
<protein>
    <submittedName>
        <fullName evidence="3">Uncharacterized protein</fullName>
    </submittedName>
</protein>
<feature type="compositionally biased region" description="Low complexity" evidence="2">
    <location>
        <begin position="734"/>
        <end position="750"/>
    </location>
</feature>
<accession>A0A7R9GUC1</accession>
<feature type="region of interest" description="Disordered" evidence="2">
    <location>
        <begin position="95"/>
        <end position="212"/>
    </location>
</feature>
<evidence type="ECO:0000256" key="2">
    <source>
        <dbReference type="SAM" id="MobiDB-lite"/>
    </source>
</evidence>
<feature type="compositionally biased region" description="Basic and acidic residues" evidence="2">
    <location>
        <begin position="682"/>
        <end position="696"/>
    </location>
</feature>
<feature type="region of interest" description="Disordered" evidence="2">
    <location>
        <begin position="406"/>
        <end position="479"/>
    </location>
</feature>
<feature type="region of interest" description="Disordered" evidence="2">
    <location>
        <begin position="245"/>
        <end position="288"/>
    </location>
</feature>
<feature type="compositionally biased region" description="Polar residues" evidence="2">
    <location>
        <begin position="406"/>
        <end position="422"/>
    </location>
</feature>
<evidence type="ECO:0000313" key="3">
    <source>
        <dbReference type="EMBL" id="CAD7397076.1"/>
    </source>
</evidence>
<evidence type="ECO:0000256" key="1">
    <source>
        <dbReference type="SAM" id="Coils"/>
    </source>
</evidence>
<feature type="compositionally biased region" description="Low complexity" evidence="2">
    <location>
        <begin position="773"/>
        <end position="815"/>
    </location>
</feature>